<name>A0AC35TIV2_9BILA</name>
<sequence>MIAGLIAKDSIFCSKSKIVEDQNRNEATAAAFSSHFMNAAGLASLAVNSNHHVSSANHNQTIMNSNGIYSNGNHQSTHPNIGYGQVTVHVSSHNNGMPLFNDANAAHLMMTGCFPSSTSSGPTTPHSSHSPMAVDGTMNPLLHNQHHLQQQDHLNGISSLLNPQIKTEQPFDVSVSGLPPHSLGSFSQLPFPAPNNTTSLFQQMVHPHQGSFMSQPPFSALQNENNMVGSVKTPGRRARGNGDGQVKCRFCPKKFPNNEVLRTHMNDCRSLRLHECRECGKRFKARGGLQQHNRIHVQDRPYVCRFCPKRFNQKSHVDQHERIHTNSKPFQCQYCGRTFRQRSQQLGHENCCRNTRSEISPAK</sequence>
<organism evidence="1 2">
    <name type="scientific">Rhabditophanes sp. KR3021</name>
    <dbReference type="NCBI Taxonomy" id="114890"/>
    <lineage>
        <taxon>Eukaryota</taxon>
        <taxon>Metazoa</taxon>
        <taxon>Ecdysozoa</taxon>
        <taxon>Nematoda</taxon>
        <taxon>Chromadorea</taxon>
        <taxon>Rhabditida</taxon>
        <taxon>Tylenchina</taxon>
        <taxon>Panagrolaimomorpha</taxon>
        <taxon>Strongyloidoidea</taxon>
        <taxon>Alloionematidae</taxon>
        <taxon>Rhabditophanes</taxon>
    </lineage>
</organism>
<accession>A0AC35TIV2</accession>
<evidence type="ECO:0000313" key="2">
    <source>
        <dbReference type="WBParaSite" id="RSKR_0000103600.1"/>
    </source>
</evidence>
<dbReference type="Proteomes" id="UP000095286">
    <property type="component" value="Unplaced"/>
</dbReference>
<protein>
    <submittedName>
        <fullName evidence="2">C2H2-type domain-containing protein</fullName>
    </submittedName>
</protein>
<dbReference type="WBParaSite" id="RSKR_0000103600.1">
    <property type="protein sequence ID" value="RSKR_0000103600.1"/>
    <property type="gene ID" value="RSKR_0000103600"/>
</dbReference>
<reference evidence="2" key="1">
    <citation type="submission" date="2016-11" db="UniProtKB">
        <authorList>
            <consortium name="WormBaseParasite"/>
        </authorList>
    </citation>
    <scope>IDENTIFICATION</scope>
    <source>
        <strain evidence="2">KR3021</strain>
    </source>
</reference>
<proteinExistence type="predicted"/>
<evidence type="ECO:0000313" key="1">
    <source>
        <dbReference type="Proteomes" id="UP000095286"/>
    </source>
</evidence>